<sequence>MSASVFCGCPSSGWVRRCDLYREYVLWAAWHQVKANKGVPGIDGKAIANIVNQGEEAMIIRLQEQLRKQSYQFSPVRIVEIPKPRGGTRPPGIATVEDRIVQTAMKIVIEPIFEANFHDCAYGYRPKRSAKQASTAIREDLYQQAWGVVEVDFKAYFTSIPHNKLLILFQSIFLRFIFLKNINNLKDKKSQ</sequence>
<evidence type="ECO:0000313" key="3">
    <source>
        <dbReference type="EMBL" id="ASV34052.1"/>
    </source>
</evidence>
<reference evidence="3" key="1">
    <citation type="submission" date="2017-08" db="EMBL/GenBank/DDBJ databases">
        <title>Genome sequence of Candidatus Hamiltonella defensa from Acyrthosiphon pisum strain MI47.</title>
        <authorList>
            <person name="Patel V.A."/>
            <person name="Chevignon G."/>
            <person name="Russell J.A."/>
            <person name="Oliver K.M."/>
        </authorList>
    </citation>
    <scope>NUCLEOTIDE SEQUENCE</scope>
    <source>
        <strain evidence="3">MI47</strain>
    </source>
</reference>
<evidence type="ECO:0000256" key="1">
    <source>
        <dbReference type="ARBA" id="ARBA00034120"/>
    </source>
</evidence>
<feature type="domain" description="Reverse transcriptase" evidence="2">
    <location>
        <begin position="81"/>
        <end position="173"/>
    </location>
</feature>
<protein>
    <recommendedName>
        <fullName evidence="2">Reverse transcriptase domain-containing protein</fullName>
    </recommendedName>
</protein>
<comment type="similarity">
    <text evidence="1">Belongs to the bacterial reverse transcriptase family.</text>
</comment>
<organism evidence="3 4">
    <name type="scientific">Candidatus Williamhamiltonella defendens</name>
    <dbReference type="NCBI Taxonomy" id="138072"/>
    <lineage>
        <taxon>Bacteria</taxon>
        <taxon>Pseudomonadati</taxon>
        <taxon>Pseudomonadota</taxon>
        <taxon>Gammaproteobacteria</taxon>
        <taxon>Enterobacterales</taxon>
        <taxon>Enterobacteriaceae</taxon>
        <taxon>aphid secondary symbionts</taxon>
        <taxon>Candidatus Williamhamiltonella</taxon>
    </lineage>
</organism>
<accession>A0AAC9VND0</accession>
<gene>
    <name evidence="3" type="ORF">CJJ18_08775</name>
</gene>
<dbReference type="EMBL" id="CP022932">
    <property type="protein sequence ID" value="ASV34052.1"/>
    <property type="molecule type" value="Genomic_DNA"/>
</dbReference>
<name>A0AAC9VND0_9ENTR</name>
<dbReference type="PANTHER" id="PTHR34047">
    <property type="entry name" value="NUCLEAR INTRON MATURASE 1, MITOCHONDRIAL-RELATED"/>
    <property type="match status" value="1"/>
</dbReference>
<evidence type="ECO:0000313" key="4">
    <source>
        <dbReference type="Proteomes" id="UP000792865"/>
    </source>
</evidence>
<proteinExistence type="inferred from homology"/>
<dbReference type="InterPro" id="IPR051083">
    <property type="entry name" value="GrpII_Intron_Splice-Mob/Def"/>
</dbReference>
<dbReference type="Pfam" id="PF00078">
    <property type="entry name" value="RVT_1"/>
    <property type="match status" value="1"/>
</dbReference>
<dbReference type="SUPFAM" id="SSF56672">
    <property type="entry name" value="DNA/RNA polymerases"/>
    <property type="match status" value="1"/>
</dbReference>
<dbReference type="PANTHER" id="PTHR34047:SF8">
    <property type="entry name" value="PROTEIN YKFC"/>
    <property type="match status" value="1"/>
</dbReference>
<dbReference type="InterPro" id="IPR043502">
    <property type="entry name" value="DNA/RNA_pol_sf"/>
</dbReference>
<dbReference type="InterPro" id="IPR000477">
    <property type="entry name" value="RT_dom"/>
</dbReference>
<dbReference type="Proteomes" id="UP000792865">
    <property type="component" value="Chromosome"/>
</dbReference>
<dbReference type="AlphaFoldDB" id="A0AAC9VND0"/>
<dbReference type="CDD" id="cd01651">
    <property type="entry name" value="RT_G2_intron"/>
    <property type="match status" value="1"/>
</dbReference>
<evidence type="ECO:0000259" key="2">
    <source>
        <dbReference type="Pfam" id="PF00078"/>
    </source>
</evidence>